<dbReference type="SUPFAM" id="SSF81606">
    <property type="entry name" value="PP2C-like"/>
    <property type="match status" value="1"/>
</dbReference>
<name>A0A078JFG2_BRANA</name>
<organism evidence="14 15">
    <name type="scientific">Brassica napus</name>
    <name type="common">Rape</name>
    <dbReference type="NCBI Taxonomy" id="3708"/>
    <lineage>
        <taxon>Eukaryota</taxon>
        <taxon>Viridiplantae</taxon>
        <taxon>Streptophyta</taxon>
        <taxon>Embryophyta</taxon>
        <taxon>Tracheophyta</taxon>
        <taxon>Spermatophyta</taxon>
        <taxon>Magnoliopsida</taxon>
        <taxon>eudicotyledons</taxon>
        <taxon>Gunneridae</taxon>
        <taxon>Pentapetalae</taxon>
        <taxon>rosids</taxon>
        <taxon>malvids</taxon>
        <taxon>Brassicales</taxon>
        <taxon>Brassicaceae</taxon>
        <taxon>Brassiceae</taxon>
        <taxon>Brassica</taxon>
    </lineage>
</organism>
<dbReference type="PaxDb" id="3708-A0A078JFG2"/>
<dbReference type="EMBL" id="LK035188">
    <property type="protein sequence ID" value="CDY66303.1"/>
    <property type="molecule type" value="Genomic_DNA"/>
</dbReference>
<dbReference type="PANTHER" id="PTHR13832:SF165">
    <property type="entry name" value="PROTEIN PHOSPHATASE 2C 49-RELATED"/>
    <property type="match status" value="1"/>
</dbReference>
<evidence type="ECO:0000313" key="15">
    <source>
        <dbReference type="Proteomes" id="UP000028999"/>
    </source>
</evidence>
<dbReference type="SMART" id="SM00332">
    <property type="entry name" value="PP2Cc"/>
    <property type="match status" value="1"/>
</dbReference>
<dbReference type="Gene3D" id="3.60.40.10">
    <property type="entry name" value="PPM-type phosphatase domain"/>
    <property type="match status" value="1"/>
</dbReference>
<keyword evidence="9" id="KW-0464">Manganese</keyword>
<gene>
    <name evidence="14" type="primary">BnaA04g27290D</name>
    <name evidence="14" type="ORF">GSBRNA2T00053339001</name>
</gene>
<evidence type="ECO:0000256" key="10">
    <source>
        <dbReference type="ARBA" id="ARBA00047761"/>
    </source>
</evidence>
<comment type="catalytic activity">
    <reaction evidence="10">
        <text>O-phospho-L-seryl-[protein] + H2O = L-seryl-[protein] + phosphate</text>
        <dbReference type="Rhea" id="RHEA:20629"/>
        <dbReference type="Rhea" id="RHEA-COMP:9863"/>
        <dbReference type="Rhea" id="RHEA-COMP:11604"/>
        <dbReference type="ChEBI" id="CHEBI:15377"/>
        <dbReference type="ChEBI" id="CHEBI:29999"/>
        <dbReference type="ChEBI" id="CHEBI:43474"/>
        <dbReference type="ChEBI" id="CHEBI:83421"/>
        <dbReference type="EC" id="3.1.3.16"/>
    </reaction>
</comment>
<dbReference type="OMA" id="DPGRCAR"/>
<dbReference type="PROSITE" id="PS51746">
    <property type="entry name" value="PPM_2"/>
    <property type="match status" value="1"/>
</dbReference>
<dbReference type="EC" id="3.1.3.16" evidence="4"/>
<comment type="catalytic activity">
    <reaction evidence="11">
        <text>O-phospho-L-threonyl-[protein] + H2O = L-threonyl-[protein] + phosphate</text>
        <dbReference type="Rhea" id="RHEA:47004"/>
        <dbReference type="Rhea" id="RHEA-COMP:11060"/>
        <dbReference type="Rhea" id="RHEA-COMP:11605"/>
        <dbReference type="ChEBI" id="CHEBI:15377"/>
        <dbReference type="ChEBI" id="CHEBI:30013"/>
        <dbReference type="ChEBI" id="CHEBI:43474"/>
        <dbReference type="ChEBI" id="CHEBI:61977"/>
        <dbReference type="EC" id="3.1.3.16"/>
    </reaction>
</comment>
<dbReference type="SMART" id="SM00331">
    <property type="entry name" value="PP2C_SIG"/>
    <property type="match status" value="1"/>
</dbReference>
<evidence type="ECO:0000256" key="3">
    <source>
        <dbReference type="ARBA" id="ARBA00006702"/>
    </source>
</evidence>
<comment type="cofactor">
    <cofactor evidence="2">
        <name>Mg(2+)</name>
        <dbReference type="ChEBI" id="CHEBI:18420"/>
    </cofactor>
</comment>
<sequence length="631" mass="69103">MVAEAEVVFRQISSAVISPLSSPKLGIRRSTASVSGGLSTSPVVSINLSENTLSKAYHDSSVPVYVPTIRSGSYADIGPKRFMEDEHICVDDLSSQVSCLSQLPNPSAFYAVFDGHGGSEAATYVKQNAIRLFFEDEKFPQTSEVNNSVYVEEVRSSLRNAFLQADLALAEDCSISSSSGTTALAALISGRLLMVANAGDCRAVLCRKGRAIEMSHDHRPINLLERRRVEKSGGVFEDGYLNGELSVTRALGDWDMKRTPRGSSKSPLISEPEIKQTTLTEDDEFLVMACDGIWDVLTSQEAVSIVKRGLNRHDDPGRCARELVMEALRLNTFDNLTAVVVSFVTGERVVPLEKKRCFGLTPEAFRSLRIFRPDELSALISSFKPSHRTAGLIFSLRSIATSDLLLHHLSVPVTDSSILDSLCFPSSPSPSIIAAPLTDEQLGFLQLAVLVHSTTNASGNCQTSLPCNLKVDVLYFGLICKEVAKVVPAQTLAATNLADQELTETMQKLLIVMQRLDDKIGLMLESDGELFNRRWGFFSRAGLWDKSHLMRQIEKYADIYTHQESPTSSTTHPSCISAHKSSMSSKLISGDSDFFANLVCFHFSSLCSQSISAIEFPSRLWDPFIISCNSG</sequence>
<dbReference type="InterPro" id="IPR001932">
    <property type="entry name" value="PPM-type_phosphatase-like_dom"/>
</dbReference>
<dbReference type="PROSITE" id="PS01032">
    <property type="entry name" value="PPM_1"/>
    <property type="match status" value="1"/>
</dbReference>
<evidence type="ECO:0000256" key="12">
    <source>
        <dbReference type="RuleBase" id="RU003465"/>
    </source>
</evidence>
<dbReference type="InterPro" id="IPR036457">
    <property type="entry name" value="PPM-type-like_dom_sf"/>
</dbReference>
<dbReference type="Proteomes" id="UP000028999">
    <property type="component" value="Unassembled WGS sequence"/>
</dbReference>
<comment type="cofactor">
    <cofactor evidence="1">
        <name>Mn(2+)</name>
        <dbReference type="ChEBI" id="CHEBI:29035"/>
    </cofactor>
</comment>
<dbReference type="AlphaFoldDB" id="A0A078JFG2"/>
<evidence type="ECO:0000256" key="8">
    <source>
        <dbReference type="ARBA" id="ARBA00022912"/>
    </source>
</evidence>
<dbReference type="GO" id="GO:0046872">
    <property type="term" value="F:metal ion binding"/>
    <property type="evidence" value="ECO:0007669"/>
    <property type="project" value="UniProtKB-KW"/>
</dbReference>
<dbReference type="GO" id="GO:0005737">
    <property type="term" value="C:cytoplasm"/>
    <property type="evidence" value="ECO:0007669"/>
    <property type="project" value="UniProtKB-ARBA"/>
</dbReference>
<dbReference type="Pfam" id="PF00481">
    <property type="entry name" value="PP2C"/>
    <property type="match status" value="1"/>
</dbReference>
<keyword evidence="7" id="KW-0460">Magnesium</keyword>
<evidence type="ECO:0000256" key="2">
    <source>
        <dbReference type="ARBA" id="ARBA00001946"/>
    </source>
</evidence>
<comment type="similarity">
    <text evidence="3 12">Belongs to the PP2C family.</text>
</comment>
<accession>A0A078JFG2</accession>
<evidence type="ECO:0000256" key="7">
    <source>
        <dbReference type="ARBA" id="ARBA00022842"/>
    </source>
</evidence>
<evidence type="ECO:0000256" key="9">
    <source>
        <dbReference type="ARBA" id="ARBA00023211"/>
    </source>
</evidence>
<keyword evidence="8 12" id="KW-0904">Protein phosphatase</keyword>
<dbReference type="InterPro" id="IPR015655">
    <property type="entry name" value="PP2C"/>
</dbReference>
<dbReference type="STRING" id="3708.A0A078JFG2"/>
<proteinExistence type="inferred from homology"/>
<dbReference type="PANTHER" id="PTHR13832">
    <property type="entry name" value="PROTEIN PHOSPHATASE 2C"/>
    <property type="match status" value="1"/>
</dbReference>
<reference evidence="14 15" key="1">
    <citation type="journal article" date="2014" name="Science">
        <title>Plant genetics. Early allopolyploid evolution in the post-Neolithic Brassica napus oilseed genome.</title>
        <authorList>
            <person name="Chalhoub B."/>
            <person name="Denoeud F."/>
            <person name="Liu S."/>
            <person name="Parkin I.A."/>
            <person name="Tang H."/>
            <person name="Wang X."/>
            <person name="Chiquet J."/>
            <person name="Belcram H."/>
            <person name="Tong C."/>
            <person name="Samans B."/>
            <person name="Correa M."/>
            <person name="Da Silva C."/>
            <person name="Just J."/>
            <person name="Falentin C."/>
            <person name="Koh C.S."/>
            <person name="Le Clainche I."/>
            <person name="Bernard M."/>
            <person name="Bento P."/>
            <person name="Noel B."/>
            <person name="Labadie K."/>
            <person name="Alberti A."/>
            <person name="Charles M."/>
            <person name="Arnaud D."/>
            <person name="Guo H."/>
            <person name="Daviaud C."/>
            <person name="Alamery S."/>
            <person name="Jabbari K."/>
            <person name="Zhao M."/>
            <person name="Edger P.P."/>
            <person name="Chelaifa H."/>
            <person name="Tack D."/>
            <person name="Lassalle G."/>
            <person name="Mestiri I."/>
            <person name="Schnel N."/>
            <person name="Le Paslier M.C."/>
            <person name="Fan G."/>
            <person name="Renault V."/>
            <person name="Bayer P.E."/>
            <person name="Golicz A.A."/>
            <person name="Manoli S."/>
            <person name="Lee T.H."/>
            <person name="Thi V.H."/>
            <person name="Chalabi S."/>
            <person name="Hu Q."/>
            <person name="Fan C."/>
            <person name="Tollenaere R."/>
            <person name="Lu Y."/>
            <person name="Battail C."/>
            <person name="Shen J."/>
            <person name="Sidebottom C.H."/>
            <person name="Wang X."/>
            <person name="Canaguier A."/>
            <person name="Chauveau A."/>
            <person name="Berard A."/>
            <person name="Deniot G."/>
            <person name="Guan M."/>
            <person name="Liu Z."/>
            <person name="Sun F."/>
            <person name="Lim Y.P."/>
            <person name="Lyons E."/>
            <person name="Town C.D."/>
            <person name="Bancroft I."/>
            <person name="Wang X."/>
            <person name="Meng J."/>
            <person name="Ma J."/>
            <person name="Pires J.C."/>
            <person name="King G.J."/>
            <person name="Brunel D."/>
            <person name="Delourme R."/>
            <person name="Renard M."/>
            <person name="Aury J.M."/>
            <person name="Adams K.L."/>
            <person name="Batley J."/>
            <person name="Snowdon R.J."/>
            <person name="Tost J."/>
            <person name="Edwards D."/>
            <person name="Zhou Y."/>
            <person name="Hua W."/>
            <person name="Sharpe A.G."/>
            <person name="Paterson A.H."/>
            <person name="Guan C."/>
            <person name="Wincker P."/>
        </authorList>
    </citation>
    <scope>NUCLEOTIDE SEQUENCE [LARGE SCALE GENOMIC DNA]</scope>
    <source>
        <strain evidence="15">cv. Darmor-bzh</strain>
    </source>
</reference>
<protein>
    <recommendedName>
        <fullName evidence="4">protein-serine/threonine phosphatase</fullName>
        <ecNumber evidence="4">3.1.3.16</ecNumber>
    </recommendedName>
</protein>
<dbReference type="FunFam" id="3.60.40.10:FF:000004">
    <property type="entry name" value="Probable protein phosphatase 2C 22"/>
    <property type="match status" value="1"/>
</dbReference>
<dbReference type="Gramene" id="CDY66303">
    <property type="protein sequence ID" value="CDY66303"/>
    <property type="gene ID" value="GSBRNA2T00053339001"/>
</dbReference>
<dbReference type="InterPro" id="IPR008380">
    <property type="entry name" value="HAD-SF_hydro_IG_5-nucl"/>
</dbReference>
<dbReference type="GO" id="GO:0005634">
    <property type="term" value="C:nucleus"/>
    <property type="evidence" value="ECO:0007669"/>
    <property type="project" value="UniProtKB-ARBA"/>
</dbReference>
<dbReference type="CDD" id="cd00143">
    <property type="entry name" value="PP2Cc"/>
    <property type="match status" value="1"/>
</dbReference>
<evidence type="ECO:0000313" key="14">
    <source>
        <dbReference type="EMBL" id="CDY66303.1"/>
    </source>
</evidence>
<keyword evidence="6 12" id="KW-0378">Hydrolase</keyword>
<evidence type="ECO:0000256" key="1">
    <source>
        <dbReference type="ARBA" id="ARBA00001936"/>
    </source>
</evidence>
<dbReference type="Pfam" id="PF05761">
    <property type="entry name" value="5_nucleotid"/>
    <property type="match status" value="1"/>
</dbReference>
<evidence type="ECO:0000256" key="11">
    <source>
        <dbReference type="ARBA" id="ARBA00048336"/>
    </source>
</evidence>
<feature type="domain" description="PPM-type phosphatase" evidence="13">
    <location>
        <begin position="70"/>
        <end position="343"/>
    </location>
</feature>
<evidence type="ECO:0000256" key="5">
    <source>
        <dbReference type="ARBA" id="ARBA00022723"/>
    </source>
</evidence>
<evidence type="ECO:0000259" key="13">
    <source>
        <dbReference type="PROSITE" id="PS51746"/>
    </source>
</evidence>
<dbReference type="GO" id="GO:0007165">
    <property type="term" value="P:signal transduction"/>
    <property type="evidence" value="ECO:0000318"/>
    <property type="project" value="GO_Central"/>
</dbReference>
<evidence type="ECO:0000256" key="4">
    <source>
        <dbReference type="ARBA" id="ARBA00013081"/>
    </source>
</evidence>
<keyword evidence="5" id="KW-0479">Metal-binding</keyword>
<dbReference type="InterPro" id="IPR000222">
    <property type="entry name" value="PP2C_BS"/>
</dbReference>
<keyword evidence="15" id="KW-1185">Reference proteome</keyword>
<dbReference type="GO" id="GO:0004722">
    <property type="term" value="F:protein serine/threonine phosphatase activity"/>
    <property type="evidence" value="ECO:0000318"/>
    <property type="project" value="GO_Central"/>
</dbReference>
<evidence type="ECO:0000256" key="6">
    <source>
        <dbReference type="ARBA" id="ARBA00022801"/>
    </source>
</evidence>